<dbReference type="Pfam" id="PF00440">
    <property type="entry name" value="TetR_N"/>
    <property type="match status" value="1"/>
</dbReference>
<accession>A0ABN0X7H0</accession>
<evidence type="ECO:0000313" key="8">
    <source>
        <dbReference type="EMBL" id="GAA0357107.1"/>
    </source>
</evidence>
<evidence type="ECO:0000256" key="5">
    <source>
        <dbReference type="PROSITE-ProRule" id="PRU00335"/>
    </source>
</evidence>
<dbReference type="PANTHER" id="PTHR30055">
    <property type="entry name" value="HTH-TYPE TRANSCRIPTIONAL REGULATOR RUTR"/>
    <property type="match status" value="1"/>
</dbReference>
<dbReference type="InterPro" id="IPR003012">
    <property type="entry name" value="Tet_transcr_reg_TetR"/>
</dbReference>
<evidence type="ECO:0000256" key="3">
    <source>
        <dbReference type="ARBA" id="ARBA00023125"/>
    </source>
</evidence>
<sequence>MPSNADPLGQSVWTRPPRSRGAQPTLSRAQIVRTAIELLDEKGLDGLSMRRLGERLAAGATSAYWYVATKDELLELVLDEVMGEIEVPEVGATDWRTAATALAHGLRSMILRHPWVTGLFGVRPMMGPNAMRMSDRTVGVLTAAGFSGMDVAYASSLLMSHVIGSATMEAAWKRSITPGTSVSEAVDELRPYIDEVSSRYPHYGAWWRENRGMDPENLQDEGFAFAVERLLDGLQLWLDRRNEAGPA</sequence>
<protein>
    <submittedName>
        <fullName evidence="8">TetR/AcrR family transcriptional regulator C-terminal domain-containing protein</fullName>
    </submittedName>
</protein>
<feature type="domain" description="HTH tetR-type" evidence="7">
    <location>
        <begin position="25"/>
        <end position="85"/>
    </location>
</feature>
<feature type="DNA-binding region" description="H-T-H motif" evidence="5">
    <location>
        <begin position="48"/>
        <end position="67"/>
    </location>
</feature>
<evidence type="ECO:0000256" key="1">
    <source>
        <dbReference type="ARBA" id="ARBA00022491"/>
    </source>
</evidence>
<dbReference type="SUPFAM" id="SSF46689">
    <property type="entry name" value="Homeodomain-like"/>
    <property type="match status" value="1"/>
</dbReference>
<evidence type="ECO:0000256" key="2">
    <source>
        <dbReference type="ARBA" id="ARBA00023015"/>
    </source>
</evidence>
<proteinExistence type="predicted"/>
<dbReference type="PRINTS" id="PR00400">
    <property type="entry name" value="TETREPRESSOR"/>
</dbReference>
<dbReference type="Proteomes" id="UP001501822">
    <property type="component" value="Unassembled WGS sequence"/>
</dbReference>
<evidence type="ECO:0000313" key="9">
    <source>
        <dbReference type="Proteomes" id="UP001501822"/>
    </source>
</evidence>
<keyword evidence="4" id="KW-0804">Transcription</keyword>
<organism evidence="8 9">
    <name type="scientific">Actinoallomurus spadix</name>
    <dbReference type="NCBI Taxonomy" id="79912"/>
    <lineage>
        <taxon>Bacteria</taxon>
        <taxon>Bacillati</taxon>
        <taxon>Actinomycetota</taxon>
        <taxon>Actinomycetes</taxon>
        <taxon>Streptosporangiales</taxon>
        <taxon>Thermomonosporaceae</taxon>
        <taxon>Actinoallomurus</taxon>
    </lineage>
</organism>
<dbReference type="RefSeq" id="WP_252802359.1">
    <property type="nucleotide sequence ID" value="NZ_BAAABM010000047.1"/>
</dbReference>
<dbReference type="Gene3D" id="1.10.357.10">
    <property type="entry name" value="Tetracycline Repressor, domain 2"/>
    <property type="match status" value="1"/>
</dbReference>
<evidence type="ECO:0000259" key="7">
    <source>
        <dbReference type="PROSITE" id="PS50977"/>
    </source>
</evidence>
<dbReference type="PROSITE" id="PS50977">
    <property type="entry name" value="HTH_TETR_2"/>
    <property type="match status" value="1"/>
</dbReference>
<evidence type="ECO:0000256" key="4">
    <source>
        <dbReference type="ARBA" id="ARBA00023163"/>
    </source>
</evidence>
<name>A0ABN0X7H0_9ACTN</name>
<dbReference type="InterPro" id="IPR036271">
    <property type="entry name" value="Tet_transcr_reg_TetR-rel_C_sf"/>
</dbReference>
<keyword evidence="9" id="KW-1185">Reference proteome</keyword>
<dbReference type="SUPFAM" id="SSF48498">
    <property type="entry name" value="Tetracyclin repressor-like, C-terminal domain"/>
    <property type="match status" value="1"/>
</dbReference>
<dbReference type="EMBL" id="BAAABM010000047">
    <property type="protein sequence ID" value="GAA0357107.1"/>
    <property type="molecule type" value="Genomic_DNA"/>
</dbReference>
<dbReference type="PROSITE" id="PS01081">
    <property type="entry name" value="HTH_TETR_1"/>
    <property type="match status" value="1"/>
</dbReference>
<keyword evidence="1" id="KW-0678">Repressor</keyword>
<feature type="region of interest" description="Disordered" evidence="6">
    <location>
        <begin position="1"/>
        <end position="26"/>
    </location>
</feature>
<dbReference type="Gene3D" id="1.10.10.60">
    <property type="entry name" value="Homeodomain-like"/>
    <property type="match status" value="1"/>
</dbReference>
<evidence type="ECO:0000256" key="6">
    <source>
        <dbReference type="SAM" id="MobiDB-lite"/>
    </source>
</evidence>
<keyword evidence="3 5" id="KW-0238">DNA-binding</keyword>
<gene>
    <name evidence="8" type="ORF">GCM10010151_53470</name>
</gene>
<comment type="caution">
    <text evidence="8">The sequence shown here is derived from an EMBL/GenBank/DDBJ whole genome shotgun (WGS) entry which is preliminary data.</text>
</comment>
<dbReference type="InterPro" id="IPR001647">
    <property type="entry name" value="HTH_TetR"/>
</dbReference>
<dbReference type="Pfam" id="PF02909">
    <property type="entry name" value="TetR_C_1"/>
    <property type="match status" value="1"/>
</dbReference>
<dbReference type="InterPro" id="IPR004111">
    <property type="entry name" value="Repressor_TetR_C"/>
</dbReference>
<dbReference type="PANTHER" id="PTHR30055:SF151">
    <property type="entry name" value="TRANSCRIPTIONAL REGULATORY PROTEIN"/>
    <property type="match status" value="1"/>
</dbReference>
<dbReference type="InterPro" id="IPR050109">
    <property type="entry name" value="HTH-type_TetR-like_transc_reg"/>
</dbReference>
<keyword evidence="2" id="KW-0805">Transcription regulation</keyword>
<dbReference type="InterPro" id="IPR009057">
    <property type="entry name" value="Homeodomain-like_sf"/>
</dbReference>
<reference evidence="8 9" key="1">
    <citation type="journal article" date="2019" name="Int. J. Syst. Evol. Microbiol.">
        <title>The Global Catalogue of Microorganisms (GCM) 10K type strain sequencing project: providing services to taxonomists for standard genome sequencing and annotation.</title>
        <authorList>
            <consortium name="The Broad Institute Genomics Platform"/>
            <consortium name="The Broad Institute Genome Sequencing Center for Infectious Disease"/>
            <person name="Wu L."/>
            <person name="Ma J."/>
        </authorList>
    </citation>
    <scope>NUCLEOTIDE SEQUENCE [LARGE SCALE GENOMIC DNA]</scope>
    <source>
        <strain evidence="8 9">JCM 3146</strain>
    </source>
</reference>
<dbReference type="InterPro" id="IPR023772">
    <property type="entry name" value="DNA-bd_HTH_TetR-type_CS"/>
</dbReference>